<dbReference type="InterPro" id="IPR003004">
    <property type="entry name" value="GspF/PilC"/>
</dbReference>
<keyword evidence="6 7" id="KW-0472">Membrane</keyword>
<feature type="transmembrane region" description="Helical" evidence="7">
    <location>
        <begin position="223"/>
        <end position="241"/>
    </location>
</feature>
<feature type="transmembrane region" description="Helical" evidence="7">
    <location>
        <begin position="178"/>
        <end position="203"/>
    </location>
</feature>
<evidence type="ECO:0000259" key="8">
    <source>
        <dbReference type="Pfam" id="PF00482"/>
    </source>
</evidence>
<dbReference type="Gene3D" id="1.20.81.30">
    <property type="entry name" value="Type II secretion system (T2SS), domain F"/>
    <property type="match status" value="2"/>
</dbReference>
<keyword evidence="10" id="KW-1185">Reference proteome</keyword>
<protein>
    <submittedName>
        <fullName evidence="9">Type II secretion system F family protein</fullName>
    </submittedName>
</protein>
<feature type="transmembrane region" description="Helical" evidence="7">
    <location>
        <begin position="379"/>
        <end position="400"/>
    </location>
</feature>
<evidence type="ECO:0000256" key="1">
    <source>
        <dbReference type="ARBA" id="ARBA00004651"/>
    </source>
</evidence>
<accession>A0ABU9BDL6</accession>
<evidence type="ECO:0000313" key="10">
    <source>
        <dbReference type="Proteomes" id="UP001368500"/>
    </source>
</evidence>
<dbReference type="PANTHER" id="PTHR30012:SF4">
    <property type="entry name" value="MSHA BIOGENESIS PROTEIN MSHG"/>
    <property type="match status" value="1"/>
</dbReference>
<evidence type="ECO:0000256" key="4">
    <source>
        <dbReference type="ARBA" id="ARBA00022692"/>
    </source>
</evidence>
<keyword evidence="4 7" id="KW-0812">Transmembrane</keyword>
<feature type="domain" description="Type II secretion system protein GspF" evidence="8">
    <location>
        <begin position="276"/>
        <end position="398"/>
    </location>
</feature>
<dbReference type="InterPro" id="IPR042094">
    <property type="entry name" value="T2SS_GspF_sf"/>
</dbReference>
<evidence type="ECO:0000256" key="6">
    <source>
        <dbReference type="ARBA" id="ARBA00023136"/>
    </source>
</evidence>
<dbReference type="PANTHER" id="PTHR30012">
    <property type="entry name" value="GENERAL SECRETION PATHWAY PROTEIN"/>
    <property type="match status" value="1"/>
</dbReference>
<dbReference type="InterPro" id="IPR018076">
    <property type="entry name" value="T2SS_GspF_dom"/>
</dbReference>
<comment type="similarity">
    <text evidence="2">Belongs to the GSP F family.</text>
</comment>
<sequence>MPDFLFTGRSGAQPVSGLLQADDTAAAAAQLQARGIVPLTITAQRLDALSKPVSWARPQWLQGRVSVQELMLFSRQLHVLLRAGVPILRALAGLQEGCGNPRLANTLGEMRRSLESGLELSLCMAQQQPLFSAFYIAMVRVGEMTGRLDEVLKRLSDQLEFDQFMAQQVKSALRYPGFVMLAMAAAIGVINVMVVPAFAQVFASFKAELPLATKILIASSRLTLDWGWLIALVGVAWWALWRQWIHTEAGRRTWDQWVLKFPLAGSIVRKATLARFARSMSLALSSGLPIEQTLTVTAQTVGNEFIAARVEGMREQVERGDTLLRSAITAGVFTPVVLQMIAVGEETGSIDELMDEIAGLYTGDVQYELKTLSQQIEPILIVIMGALVLLLALGVFLPMWELGNAAFKNG</sequence>
<proteinExistence type="inferred from homology"/>
<name>A0ABU9BDL6_9BURK</name>
<reference evidence="9 10" key="1">
    <citation type="submission" date="2024-04" db="EMBL/GenBank/DDBJ databases">
        <title>Novel species of the genus Ideonella isolated from streams.</title>
        <authorList>
            <person name="Lu H."/>
        </authorList>
    </citation>
    <scope>NUCLEOTIDE SEQUENCE [LARGE SCALE GENOMIC DNA]</scope>
    <source>
        <strain evidence="9 10">BYS139W</strain>
    </source>
</reference>
<evidence type="ECO:0000256" key="5">
    <source>
        <dbReference type="ARBA" id="ARBA00022989"/>
    </source>
</evidence>
<comment type="subcellular location">
    <subcellularLocation>
        <location evidence="1">Cell membrane</location>
        <topology evidence="1">Multi-pass membrane protein</topology>
    </subcellularLocation>
</comment>
<comment type="caution">
    <text evidence="9">The sequence shown here is derived from an EMBL/GenBank/DDBJ whole genome shotgun (WGS) entry which is preliminary data.</text>
</comment>
<feature type="domain" description="Type II secretion system protein GspF" evidence="8">
    <location>
        <begin position="73"/>
        <end position="196"/>
    </location>
</feature>
<dbReference type="EMBL" id="JBBUTF010000016">
    <property type="protein sequence ID" value="MEK8027766.1"/>
    <property type="molecule type" value="Genomic_DNA"/>
</dbReference>
<keyword evidence="3" id="KW-1003">Cell membrane</keyword>
<evidence type="ECO:0000313" key="9">
    <source>
        <dbReference type="EMBL" id="MEK8027766.1"/>
    </source>
</evidence>
<dbReference type="Proteomes" id="UP001368500">
    <property type="component" value="Unassembled WGS sequence"/>
</dbReference>
<organism evidence="9 10">
    <name type="scientific">Pseudaquabacterium rugosum</name>
    <dbReference type="NCBI Taxonomy" id="2984194"/>
    <lineage>
        <taxon>Bacteria</taxon>
        <taxon>Pseudomonadati</taxon>
        <taxon>Pseudomonadota</taxon>
        <taxon>Betaproteobacteria</taxon>
        <taxon>Burkholderiales</taxon>
        <taxon>Sphaerotilaceae</taxon>
        <taxon>Pseudaquabacterium</taxon>
    </lineage>
</organism>
<evidence type="ECO:0000256" key="2">
    <source>
        <dbReference type="ARBA" id="ARBA00005745"/>
    </source>
</evidence>
<dbReference type="RefSeq" id="WP_341375547.1">
    <property type="nucleotide sequence ID" value="NZ_JBBUTF010000016.1"/>
</dbReference>
<evidence type="ECO:0000256" key="3">
    <source>
        <dbReference type="ARBA" id="ARBA00022475"/>
    </source>
</evidence>
<keyword evidence="5 7" id="KW-1133">Transmembrane helix</keyword>
<gene>
    <name evidence="9" type="ORF">AACH11_17510</name>
</gene>
<evidence type="ECO:0000256" key="7">
    <source>
        <dbReference type="SAM" id="Phobius"/>
    </source>
</evidence>
<dbReference type="PRINTS" id="PR00812">
    <property type="entry name" value="BCTERIALGSPF"/>
</dbReference>
<dbReference type="Pfam" id="PF00482">
    <property type="entry name" value="T2SSF"/>
    <property type="match status" value="2"/>
</dbReference>